<dbReference type="SMART" id="SM00558">
    <property type="entry name" value="JmjC"/>
    <property type="match status" value="1"/>
</dbReference>
<feature type="region of interest" description="Disordered" evidence="1">
    <location>
        <begin position="1"/>
        <end position="21"/>
    </location>
</feature>
<evidence type="ECO:0000313" key="3">
    <source>
        <dbReference type="EMBL" id="SFM57723.1"/>
    </source>
</evidence>
<dbReference type="RefSeq" id="WP_093390000.1">
    <property type="nucleotide sequence ID" value="NZ_FOTW01000024.1"/>
</dbReference>
<dbReference type="PANTHER" id="PTHR12461">
    <property type="entry name" value="HYPOXIA-INDUCIBLE FACTOR 1 ALPHA INHIBITOR-RELATED"/>
    <property type="match status" value="1"/>
</dbReference>
<gene>
    <name evidence="3" type="ORF">SAMN02982985_04549</name>
</gene>
<name>A0A1I4S0I4_9BURK</name>
<proteinExistence type="predicted"/>
<evidence type="ECO:0000259" key="2">
    <source>
        <dbReference type="PROSITE" id="PS51184"/>
    </source>
</evidence>
<feature type="domain" description="JmjC" evidence="2">
    <location>
        <begin position="200"/>
        <end position="345"/>
    </location>
</feature>
<sequence>MKPQASNARRQQHQAPARPQLSDDWRRWIAENLMLGSHPTALAQILLKQGVPDAKAEIDAALRSPYLQGARRLHNRMAKRDWVLAISAKLGKLVPPRVERRAALSGETFLREHYAANRPVILTGMLDDNAARQRWSLDYFQRQFGERMVEVQFGREADPRYEENSVAHKRRLSFGEYVDLVRDSGHSNDFYMTANNDSLNREALIELWQDVPTLPDYLAPNPDNRGFFWCGPAGTITPFHHDLNNIFMMQMIGRKRVRLVAPWELPNIYNQRHCFTDVDGRHIDLQRFPAMAHAQVIDCVLEPGEILFLPVGWWHFVEGLDISVTISATNFRWDNDFYSNYPADHDF</sequence>
<dbReference type="OrthoDB" id="479699at2"/>
<keyword evidence="4" id="KW-1185">Reference proteome</keyword>
<accession>A0A1I4S0I4</accession>
<evidence type="ECO:0000256" key="1">
    <source>
        <dbReference type="SAM" id="MobiDB-lite"/>
    </source>
</evidence>
<dbReference type="InterPro" id="IPR041667">
    <property type="entry name" value="Cupin_8"/>
</dbReference>
<reference evidence="3 4" key="1">
    <citation type="submission" date="2016-10" db="EMBL/GenBank/DDBJ databases">
        <authorList>
            <person name="de Groot N.N."/>
        </authorList>
    </citation>
    <scope>NUCLEOTIDE SEQUENCE [LARGE SCALE GENOMIC DNA]</scope>
    <source>
        <strain evidence="3 4">ATCC 43154</strain>
    </source>
</reference>
<evidence type="ECO:0000313" key="4">
    <source>
        <dbReference type="Proteomes" id="UP000199470"/>
    </source>
</evidence>
<dbReference type="SUPFAM" id="SSF51197">
    <property type="entry name" value="Clavaminate synthase-like"/>
    <property type="match status" value="1"/>
</dbReference>
<dbReference type="Pfam" id="PF13621">
    <property type="entry name" value="Cupin_8"/>
    <property type="match status" value="1"/>
</dbReference>
<dbReference type="Proteomes" id="UP000199470">
    <property type="component" value="Unassembled WGS sequence"/>
</dbReference>
<dbReference type="PROSITE" id="PS51184">
    <property type="entry name" value="JMJC"/>
    <property type="match status" value="1"/>
</dbReference>
<dbReference type="Gene3D" id="2.60.120.650">
    <property type="entry name" value="Cupin"/>
    <property type="match status" value="1"/>
</dbReference>
<dbReference type="STRING" id="758825.SAMN02982985_04549"/>
<organism evidence="3 4">
    <name type="scientific">Rugamonas rubra</name>
    <dbReference type="NCBI Taxonomy" id="758825"/>
    <lineage>
        <taxon>Bacteria</taxon>
        <taxon>Pseudomonadati</taxon>
        <taxon>Pseudomonadota</taxon>
        <taxon>Betaproteobacteria</taxon>
        <taxon>Burkholderiales</taxon>
        <taxon>Oxalobacteraceae</taxon>
        <taxon>Telluria group</taxon>
        <taxon>Rugamonas</taxon>
    </lineage>
</organism>
<dbReference type="AlphaFoldDB" id="A0A1I4S0I4"/>
<dbReference type="InterPro" id="IPR003347">
    <property type="entry name" value="JmjC_dom"/>
</dbReference>
<protein>
    <submittedName>
        <fullName evidence="3">Cupin-like domain-containing protein</fullName>
    </submittedName>
</protein>
<dbReference type="PANTHER" id="PTHR12461:SF105">
    <property type="entry name" value="HYPOXIA-INDUCIBLE FACTOR 1-ALPHA INHIBITOR"/>
    <property type="match status" value="1"/>
</dbReference>
<dbReference type="EMBL" id="FOTW01000024">
    <property type="protein sequence ID" value="SFM57723.1"/>
    <property type="molecule type" value="Genomic_DNA"/>
</dbReference>